<dbReference type="Pfam" id="PF13517">
    <property type="entry name" value="FG-GAP_3"/>
    <property type="match status" value="5"/>
</dbReference>
<evidence type="ECO:0000256" key="3">
    <source>
        <dbReference type="ARBA" id="ARBA00023180"/>
    </source>
</evidence>
<dbReference type="Proteomes" id="UP000557307">
    <property type="component" value="Unassembled WGS sequence"/>
</dbReference>
<sequence length="1133" mass="125713">MRRYFLSGFVWTNFLLFLTALLSPACRQRPQTLFEKVDGSGITFSNNLHPNDTLNAFTFTNFYNGGGVGVGDVNNDGYPDLFFTGNQTTSRLYLSQGRDLQFIDITQAAGVSTDTWCSGVSLVDINQDGRLDIYVSVAAHASFQSTRNLLFVNQGWGEHGIPTFKEQAAQYGLDFPGFTTQTLFFDYDLDGDLDAFLLNTAPDAQNPNYLRPTIHNGTHPSSDRLFRNEGRNEQGHFTYRDVSEQAGIRYEGLGLGVVAADFNNDGYPDLYCSNDFISSDILYLNNRDGTFQNAIGTAMAHTSLFGMGVDAADLNNDLRVDLLQLDMLPEDNFRQKQMLIGQDFDKKEMSISPRYGYQLQYMRNTLQLNLGTPPGSETPEFSEMGLLAGVARTDWSWAPLLADFDNDGLKDLFITNGYRKNITDRDFISYAEEFQFFGTDKAKRTKRDELLSKVPEIPLKNYLYRNAGGYTFEDVSEAWGLAEASFANGAAWADLDGDGDLDLVINNVDAEVSVFRNRLNEISPGASSLRIRLEGPPTNRQGVGVRATVWAQGQSQVVENQPTRGYLSCVEPVLHLGLGAHPVADSVLLEWPGGHAQILYKVPPQEVLSVSYVQATPRPGSTTLTDKPLFENIGTHWLPFQHIEDNFVDFKQYATYPKMLSREGFAVAIGDVNGDGREDVFLGGAYQGSTSQLFIQQPQGTFQAQVFPDSTPGEVAHAAFLDADQDGHLDILVVYGSNERPLSAHEAYQPQLFLNDGTGQFRVAPAGTLPGLSVSASRVVPLDYDQDGDTDLFIAGRQVPGKYPVTPRSYLLRNDSHKGKMKFTDVSELPPGQALRQPGLVCDALSTDLNQDGWPDLVLVGEWMPIGIYLNEQGHRFVPYASEALRPTQGWWKSVAVADLNQDGLPDIIAGNEGLNTFYRASAKYPLQIVGKDFNDDGVFDPIMSHYLAGQKYPTHPRDILNQQMIQFRKKFPRYASYAQARFEDLFTQQELAQAEHWAATHLESSVLLNLGKGTFQILALPPLAQQAPIYGITPFDFTQDGHVDLLISGNFYPNEVHMGRQDASRGLLLRGNSTGHFEAVPPEQSGLWIRGDARQSYWLQTGTGRLILTALNSSGLQAHRYLRDSSRLQSGI</sequence>
<dbReference type="PANTHER" id="PTHR16026">
    <property type="entry name" value="CARTILAGE ACIDIC PROTEIN 1"/>
    <property type="match status" value="1"/>
</dbReference>
<dbReference type="Pfam" id="PF07593">
    <property type="entry name" value="UnbV_ASPIC"/>
    <property type="match status" value="1"/>
</dbReference>
<evidence type="ECO:0000256" key="1">
    <source>
        <dbReference type="ARBA" id="ARBA00022729"/>
    </source>
</evidence>
<dbReference type="AlphaFoldDB" id="A0A840TQT0"/>
<keyword evidence="1" id="KW-0732">Signal</keyword>
<evidence type="ECO:0000313" key="6">
    <source>
        <dbReference type="Proteomes" id="UP000557307"/>
    </source>
</evidence>
<dbReference type="InterPro" id="IPR011519">
    <property type="entry name" value="UnbV_ASPIC"/>
</dbReference>
<reference evidence="5 6" key="1">
    <citation type="submission" date="2020-08" db="EMBL/GenBank/DDBJ databases">
        <title>Genomic Encyclopedia of Type Strains, Phase IV (KMG-IV): sequencing the most valuable type-strain genomes for metagenomic binning, comparative biology and taxonomic classification.</title>
        <authorList>
            <person name="Goeker M."/>
        </authorList>
    </citation>
    <scope>NUCLEOTIDE SEQUENCE [LARGE SCALE GENOMIC DNA]</scope>
    <source>
        <strain evidence="5 6">DSM 105074</strain>
    </source>
</reference>
<keyword evidence="6" id="KW-1185">Reference proteome</keyword>
<dbReference type="SMART" id="SM00191">
    <property type="entry name" value="Int_alpha"/>
    <property type="match status" value="2"/>
</dbReference>
<name>A0A840TQT0_9BACT</name>
<dbReference type="SUPFAM" id="SSF69318">
    <property type="entry name" value="Integrin alpha N-terminal domain"/>
    <property type="match status" value="3"/>
</dbReference>
<dbReference type="Gene3D" id="2.130.10.130">
    <property type="entry name" value="Integrin alpha, N-terminal"/>
    <property type="match status" value="5"/>
</dbReference>
<organism evidence="5 6">
    <name type="scientific">Rhabdobacter roseus</name>
    <dbReference type="NCBI Taxonomy" id="1655419"/>
    <lineage>
        <taxon>Bacteria</taxon>
        <taxon>Pseudomonadati</taxon>
        <taxon>Bacteroidota</taxon>
        <taxon>Cytophagia</taxon>
        <taxon>Cytophagales</taxon>
        <taxon>Cytophagaceae</taxon>
        <taxon>Rhabdobacter</taxon>
    </lineage>
</organism>
<protein>
    <recommendedName>
        <fullName evidence="4">ASPIC/UnbV domain-containing protein</fullName>
    </recommendedName>
</protein>
<dbReference type="InterPro" id="IPR013517">
    <property type="entry name" value="FG-GAP"/>
</dbReference>
<dbReference type="PANTHER" id="PTHR16026:SF0">
    <property type="entry name" value="CARTILAGE ACIDIC PROTEIN 1"/>
    <property type="match status" value="1"/>
</dbReference>
<keyword evidence="3" id="KW-0325">Glycoprotein</keyword>
<dbReference type="InterPro" id="IPR027039">
    <property type="entry name" value="Crtac1"/>
</dbReference>
<proteinExistence type="predicted"/>
<dbReference type="InterPro" id="IPR013519">
    <property type="entry name" value="Int_alpha_beta-p"/>
</dbReference>
<keyword evidence="2" id="KW-0677">Repeat</keyword>
<dbReference type="RefSeq" id="WP_184170476.1">
    <property type="nucleotide sequence ID" value="NZ_JACHGF010000001.1"/>
</dbReference>
<evidence type="ECO:0000259" key="4">
    <source>
        <dbReference type="Pfam" id="PF07593"/>
    </source>
</evidence>
<dbReference type="InterPro" id="IPR028994">
    <property type="entry name" value="Integrin_alpha_N"/>
</dbReference>
<feature type="domain" description="ASPIC/UnbV" evidence="4">
    <location>
        <begin position="542"/>
        <end position="607"/>
    </location>
</feature>
<gene>
    <name evidence="5" type="ORF">HNQ92_000521</name>
</gene>
<dbReference type="EMBL" id="JACHGF010000001">
    <property type="protein sequence ID" value="MBB5282400.1"/>
    <property type="molecule type" value="Genomic_DNA"/>
</dbReference>
<comment type="caution">
    <text evidence="5">The sequence shown here is derived from an EMBL/GenBank/DDBJ whole genome shotgun (WGS) entry which is preliminary data.</text>
</comment>
<accession>A0A840TQT0</accession>
<evidence type="ECO:0000256" key="2">
    <source>
        <dbReference type="ARBA" id="ARBA00022737"/>
    </source>
</evidence>
<evidence type="ECO:0000313" key="5">
    <source>
        <dbReference type="EMBL" id="MBB5282400.1"/>
    </source>
</evidence>